<evidence type="ECO:0000313" key="3">
    <source>
        <dbReference type="EMBL" id="KAF2227578.1"/>
    </source>
</evidence>
<protein>
    <submittedName>
        <fullName evidence="3">Uncharacterized protein</fullName>
    </submittedName>
</protein>
<feature type="compositionally biased region" description="Low complexity" evidence="1">
    <location>
        <begin position="153"/>
        <end position="164"/>
    </location>
</feature>
<evidence type="ECO:0000256" key="2">
    <source>
        <dbReference type="SAM" id="Phobius"/>
    </source>
</evidence>
<accession>A0A6A6GPN3</accession>
<reference evidence="4" key="1">
    <citation type="journal article" date="2020" name="Stud. Mycol.">
        <title>101 Dothideomycetes genomes: A test case for predicting lifestyles and emergence of pathogens.</title>
        <authorList>
            <person name="Haridas S."/>
            <person name="Albert R."/>
            <person name="Binder M."/>
            <person name="Bloem J."/>
            <person name="LaButti K."/>
            <person name="Salamov A."/>
            <person name="Andreopoulos B."/>
            <person name="Baker S."/>
            <person name="Barry K."/>
            <person name="Bills G."/>
            <person name="Bluhm B."/>
            <person name="Cannon C."/>
            <person name="Castanera R."/>
            <person name="Culley D."/>
            <person name="Daum C."/>
            <person name="Ezra D."/>
            <person name="Gonzalez J."/>
            <person name="Henrissat B."/>
            <person name="Kuo A."/>
            <person name="Liang C."/>
            <person name="Lipzen A."/>
            <person name="Lutzoni F."/>
            <person name="Magnuson J."/>
            <person name="Mondo S."/>
            <person name="Nolan M."/>
            <person name="Ohm R."/>
            <person name="Pangilinan J."/>
            <person name="Park H.-J."/>
            <person name="Ramirez L."/>
            <person name="Alfaro M."/>
            <person name="Sun H."/>
            <person name="Tritt A."/>
            <person name="Yoshinaga Y."/>
            <person name="Zwiers L.-H."/>
            <person name="Turgeon B."/>
            <person name="Goodwin S."/>
            <person name="Spatafora J."/>
            <person name="Crous P."/>
            <person name="Grigoriev I."/>
        </authorList>
    </citation>
    <scope>NUCLEOTIDE SEQUENCE [LARGE SCALE GENOMIC DNA]</scope>
    <source>
        <strain evidence="4">CECT 20119</strain>
    </source>
</reference>
<dbReference type="EMBL" id="ML992501">
    <property type="protein sequence ID" value="KAF2227578.1"/>
    <property type="molecule type" value="Genomic_DNA"/>
</dbReference>
<name>A0A6A6GPN3_9PEZI</name>
<keyword evidence="2" id="KW-0812">Transmembrane</keyword>
<evidence type="ECO:0000256" key="1">
    <source>
        <dbReference type="SAM" id="MobiDB-lite"/>
    </source>
</evidence>
<organism evidence="3 4">
    <name type="scientific">Elsinoe ampelina</name>
    <dbReference type="NCBI Taxonomy" id="302913"/>
    <lineage>
        <taxon>Eukaryota</taxon>
        <taxon>Fungi</taxon>
        <taxon>Dikarya</taxon>
        <taxon>Ascomycota</taxon>
        <taxon>Pezizomycotina</taxon>
        <taxon>Dothideomycetes</taxon>
        <taxon>Dothideomycetidae</taxon>
        <taxon>Myriangiales</taxon>
        <taxon>Elsinoaceae</taxon>
        <taxon>Elsinoe</taxon>
    </lineage>
</organism>
<feature type="region of interest" description="Disordered" evidence="1">
    <location>
        <begin position="124"/>
        <end position="164"/>
    </location>
</feature>
<keyword evidence="2" id="KW-0472">Membrane</keyword>
<dbReference type="AlphaFoldDB" id="A0A6A6GPN3"/>
<feature type="transmembrane region" description="Helical" evidence="2">
    <location>
        <begin position="14"/>
        <end position="34"/>
    </location>
</feature>
<keyword evidence="2" id="KW-1133">Transmembrane helix</keyword>
<dbReference type="Proteomes" id="UP000799538">
    <property type="component" value="Unassembled WGS sequence"/>
</dbReference>
<evidence type="ECO:0000313" key="4">
    <source>
        <dbReference type="Proteomes" id="UP000799538"/>
    </source>
</evidence>
<keyword evidence="4" id="KW-1185">Reference proteome</keyword>
<proteinExistence type="predicted"/>
<feature type="region of interest" description="Disordered" evidence="1">
    <location>
        <begin position="53"/>
        <end position="83"/>
    </location>
</feature>
<sequence>MSPIPTNQSWSTEAYLALATLVTSIVLLPLGYLFKHYIWPLFANNTTTILPNHANPNANSPRAAPYPGLPHSSTMASSGQASSHSTISLGHNFIPLRGASTWQAATPLPLALREHVIDIASIVPPRPASAPPPQMATTPGTSRFGGPLIQALPTTPTTTMVTSS</sequence>
<gene>
    <name evidence="3" type="ORF">BDZ85DRAFT_315137</name>
</gene>
<feature type="compositionally biased region" description="Pro residues" evidence="1">
    <location>
        <begin position="124"/>
        <end position="134"/>
    </location>
</feature>